<feature type="binding site" evidence="11">
    <location>
        <position position="433"/>
    </location>
    <ligand>
        <name>GMP</name>
        <dbReference type="ChEBI" id="CHEBI:58115"/>
    </ligand>
</feature>
<evidence type="ECO:0000256" key="3">
    <source>
        <dbReference type="ARBA" id="ARBA00022723"/>
    </source>
</evidence>
<feature type="binding site" evidence="11">
    <location>
        <begin position="426"/>
        <end position="429"/>
    </location>
    <ligand>
        <name>GMP</name>
        <dbReference type="ChEBI" id="CHEBI:58115"/>
    </ligand>
</feature>
<dbReference type="GO" id="GO:0005525">
    <property type="term" value="F:GTP binding"/>
    <property type="evidence" value="ECO:0007669"/>
    <property type="project" value="UniProtKB-KW"/>
</dbReference>
<sequence length="529" mass="58440">MLLDFHHKNNSLGGIIHLFMKNRKNCIFTEGVNKIKKGRKMKISGYEIEKIHDYLWEIPARDGMLVPGRIYATENMLRNQISGDEAVRQVVNVAHLPGIQMYSIAMPDIHWGYGFPIGGVAATDIETGVISPGGVGYDINCGVRLARTNLKFDDVEKRIPKFVENLFKNIPTGVGASGAIRKLSEKEIRKILVNGSRWAVENGFGSEDDLLYTEENGRLEGADPDAVSRRAIERGADQAGTLGSGNHFLEVDLVEEIYDEKIADIFGLFKGQLVILIHTGSRGLGYQVCDDYLKLLVNSEKKFGFNLPDKQLACAPIKSVEGKDYLNAMKAAANFAWNNRQIIMHLAKKTLIETLSISQRELGFELVYDVCHNIAKIEEHVITEKDGDRILKKVCVHRKGATRAFPPGSDYIPEKYREAGQPVLIPGDMGRYSFVLAGSESAMHETFGSSCHGAGRLQSRHQALKSAKGKDIIGELKNKGITVHAKGRKTIAEEMPDAYKDVSEVVEVMHNAGISKKVAKLKPAGVIKG</sequence>
<feature type="binding site" evidence="12">
    <location>
        <position position="278"/>
    </location>
    <ligand>
        <name>Mn(2+)</name>
        <dbReference type="ChEBI" id="CHEBI:29035"/>
        <label>2</label>
    </ligand>
</feature>
<dbReference type="SUPFAM" id="SSF103365">
    <property type="entry name" value="Hypothetical protein PH1602"/>
    <property type="match status" value="1"/>
</dbReference>
<evidence type="ECO:0000256" key="12">
    <source>
        <dbReference type="PIRSR" id="PIRSR601233-3"/>
    </source>
</evidence>
<dbReference type="GO" id="GO:0006396">
    <property type="term" value="P:RNA processing"/>
    <property type="evidence" value="ECO:0007669"/>
    <property type="project" value="InterPro"/>
</dbReference>
<evidence type="ECO:0000313" key="15">
    <source>
        <dbReference type="Proteomes" id="UP000009011"/>
    </source>
</evidence>
<comment type="catalytic activity">
    <reaction evidence="9">
        <text>a 3'-end 2',3'-cyclophospho-ribonucleotide-RNA + a 5'-end dephospho-ribonucleoside-RNA + GTP + H2O = a ribonucleotidyl-ribonucleotide-RNA + GMP + diphosphate + H(+)</text>
        <dbReference type="Rhea" id="RHEA:68080"/>
        <dbReference type="Rhea" id="RHEA-COMP:10464"/>
        <dbReference type="Rhea" id="RHEA-COMP:13936"/>
        <dbReference type="Rhea" id="RHEA-COMP:17355"/>
        <dbReference type="ChEBI" id="CHEBI:15377"/>
        <dbReference type="ChEBI" id="CHEBI:15378"/>
        <dbReference type="ChEBI" id="CHEBI:33019"/>
        <dbReference type="ChEBI" id="CHEBI:37565"/>
        <dbReference type="ChEBI" id="CHEBI:58115"/>
        <dbReference type="ChEBI" id="CHEBI:83064"/>
        <dbReference type="ChEBI" id="CHEBI:138284"/>
        <dbReference type="ChEBI" id="CHEBI:173118"/>
        <dbReference type="EC" id="6.5.1.8"/>
    </reaction>
</comment>
<comment type="catalytic activity">
    <reaction evidence="8">
        <text>a 3'-end 3'-phospho-ribonucleotide-RNA + a 5'-end dephospho-ribonucleoside-RNA + GTP = a ribonucleotidyl-ribonucleotide-RNA + GMP + diphosphate</text>
        <dbReference type="Rhea" id="RHEA:68076"/>
        <dbReference type="Rhea" id="RHEA-COMP:10463"/>
        <dbReference type="Rhea" id="RHEA-COMP:13936"/>
        <dbReference type="Rhea" id="RHEA-COMP:17355"/>
        <dbReference type="ChEBI" id="CHEBI:33019"/>
        <dbReference type="ChEBI" id="CHEBI:37565"/>
        <dbReference type="ChEBI" id="CHEBI:58115"/>
        <dbReference type="ChEBI" id="CHEBI:83062"/>
        <dbReference type="ChEBI" id="CHEBI:138284"/>
        <dbReference type="ChEBI" id="CHEBI:173118"/>
        <dbReference type="EC" id="6.5.1.8"/>
    </reaction>
</comment>
<evidence type="ECO:0000256" key="13">
    <source>
        <dbReference type="RuleBase" id="RU371113"/>
    </source>
</evidence>
<evidence type="ECO:0000256" key="10">
    <source>
        <dbReference type="PIRSR" id="PIRSR601233-1"/>
    </source>
</evidence>
<dbReference type="FunFam" id="3.90.1860.10:FF:000001">
    <property type="entry name" value="tRNA-splicing ligase RtcB homolog"/>
    <property type="match status" value="1"/>
</dbReference>
<evidence type="ECO:0000256" key="2">
    <source>
        <dbReference type="ARBA" id="ARBA00022598"/>
    </source>
</evidence>
<dbReference type="GO" id="GO:0046872">
    <property type="term" value="F:metal ion binding"/>
    <property type="evidence" value="ECO:0007669"/>
    <property type="project" value="UniProtKB-UniRule"/>
</dbReference>
<dbReference type="PANTHER" id="PTHR11118:SF1">
    <property type="entry name" value="RNA-SPLICING LIGASE RTCB HOMOLOG"/>
    <property type="match status" value="1"/>
</dbReference>
<feature type="binding site" evidence="12">
    <location>
        <position position="372"/>
    </location>
    <ligand>
        <name>Mn(2+)</name>
        <dbReference type="ChEBI" id="CHEBI:29035"/>
        <label>2</label>
    </ligand>
</feature>
<evidence type="ECO:0000256" key="6">
    <source>
        <dbReference type="ARBA" id="ARBA00023134"/>
    </source>
</evidence>
<feature type="active site" description="GMP-histidine intermediate" evidence="10">
    <location>
        <position position="452"/>
    </location>
</feature>
<dbReference type="GO" id="GO:0003972">
    <property type="term" value="F:RNA ligase (ATP) activity"/>
    <property type="evidence" value="ECO:0007669"/>
    <property type="project" value="TreeGrafter"/>
</dbReference>
<dbReference type="Proteomes" id="UP000009011">
    <property type="component" value="Chromosome"/>
</dbReference>
<feature type="binding site" evidence="11">
    <location>
        <begin position="246"/>
        <end position="250"/>
    </location>
    <ligand>
        <name>GMP</name>
        <dbReference type="ChEBI" id="CHEBI:58115"/>
    </ligand>
</feature>
<feature type="binding site" evidence="11">
    <location>
        <position position="528"/>
    </location>
    <ligand>
        <name>GMP</name>
        <dbReference type="ChEBI" id="CHEBI:58115"/>
    </ligand>
</feature>
<dbReference type="GO" id="GO:0042245">
    <property type="term" value="P:RNA repair"/>
    <property type="evidence" value="ECO:0007669"/>
    <property type="project" value="UniProtKB-KW"/>
</dbReference>
<evidence type="ECO:0000256" key="1">
    <source>
        <dbReference type="ARBA" id="ARBA00008071"/>
    </source>
</evidence>
<evidence type="ECO:0000256" key="5">
    <source>
        <dbReference type="ARBA" id="ARBA00022800"/>
    </source>
</evidence>
<comment type="similarity">
    <text evidence="1 13">Belongs to the RtcB family.</text>
</comment>
<evidence type="ECO:0000256" key="7">
    <source>
        <dbReference type="ARBA" id="ARBA00023211"/>
    </source>
</evidence>
<comment type="subunit">
    <text evidence="13">Monomer.</text>
</comment>
<dbReference type="HOGENOM" id="CLU_022279_0_1_10"/>
<evidence type="ECO:0000256" key="11">
    <source>
        <dbReference type="PIRSR" id="PIRSR601233-2"/>
    </source>
</evidence>
<organism evidence="14 15">
    <name type="scientific">Melioribacter roseus (strain DSM 23840 / JCM 17771 / VKM B-2668 / P3M-2)</name>
    <dbReference type="NCBI Taxonomy" id="1191523"/>
    <lineage>
        <taxon>Bacteria</taxon>
        <taxon>Pseudomonadati</taxon>
        <taxon>Ignavibacteriota</taxon>
        <taxon>Ignavibacteria</taxon>
        <taxon>Ignavibacteriales</taxon>
        <taxon>Melioribacteraceae</taxon>
        <taxon>Melioribacter</taxon>
    </lineage>
</organism>
<keyword evidence="7 12" id="KW-0464">Manganese</keyword>
<feature type="binding site" evidence="12">
    <location>
        <position position="138"/>
    </location>
    <ligand>
        <name>Mn(2+)</name>
        <dbReference type="ChEBI" id="CHEBI:29035"/>
        <label>1</label>
    </ligand>
</feature>
<protein>
    <recommendedName>
        <fullName evidence="13">tRNA-splicing ligase RtcB</fullName>
        <ecNumber evidence="13">6.5.1.-</ecNumber>
    </recommendedName>
</protein>
<keyword evidence="15" id="KW-1185">Reference proteome</keyword>
<keyword evidence="6 11" id="KW-0342">GTP-binding</keyword>
<dbReference type="EMBL" id="CP003557">
    <property type="protein sequence ID" value="AFN73775.1"/>
    <property type="molecule type" value="Genomic_DNA"/>
</dbReference>
<accession>I6Z3Q2</accession>
<dbReference type="Pfam" id="PF01139">
    <property type="entry name" value="RtcB"/>
    <property type="match status" value="1"/>
</dbReference>
<evidence type="ECO:0000256" key="9">
    <source>
        <dbReference type="ARBA" id="ARBA00049514"/>
    </source>
</evidence>
<keyword evidence="2 13" id="KW-0436">Ligase</keyword>
<dbReference type="InterPro" id="IPR036025">
    <property type="entry name" value="RtcB-like_sf"/>
</dbReference>
<dbReference type="EC" id="6.5.1.-" evidence="13"/>
<dbReference type="PANTHER" id="PTHR11118">
    <property type="entry name" value="RNA-SPLICING LIGASE RTCB HOMOLOG"/>
    <property type="match status" value="1"/>
</dbReference>
<feature type="binding site" evidence="12">
    <location>
        <position position="247"/>
    </location>
    <ligand>
        <name>Mn(2+)</name>
        <dbReference type="ChEBI" id="CHEBI:29035"/>
        <label>1</label>
    </ligand>
</feature>
<keyword evidence="3 12" id="KW-0479">Metal-binding</keyword>
<evidence type="ECO:0000256" key="4">
    <source>
        <dbReference type="ARBA" id="ARBA00022741"/>
    </source>
</evidence>
<dbReference type="STRING" id="1191523.MROS_0532"/>
<feature type="binding site" evidence="11">
    <location>
        <begin position="372"/>
        <end position="373"/>
    </location>
    <ligand>
        <name>GMP</name>
        <dbReference type="ChEBI" id="CHEBI:58115"/>
    </ligand>
</feature>
<name>I6Z3Q2_MELRP</name>
<dbReference type="InterPro" id="IPR001233">
    <property type="entry name" value="RtcB"/>
</dbReference>
<reference evidence="14 15" key="1">
    <citation type="journal article" date="2013" name="PLoS ONE">
        <title>Genomic analysis of Melioribacter roseus, facultatively anaerobic organotrophic bacterium representing a novel deep lineage within Bacteriodetes/Chlorobi group.</title>
        <authorList>
            <person name="Kadnikov V.V."/>
            <person name="Mardanov A.V."/>
            <person name="Podosokorskaya O.A."/>
            <person name="Gavrilov S.N."/>
            <person name="Kublanov I.V."/>
            <person name="Beletsky A.V."/>
            <person name="Bonch-Osmolovskaya E.A."/>
            <person name="Ravin N.V."/>
        </authorList>
    </citation>
    <scope>NUCLEOTIDE SEQUENCE [LARGE SCALE GENOMIC DNA]</scope>
    <source>
        <strain evidence="15">JCM 17771 / P3M-2</strain>
    </source>
</reference>
<dbReference type="KEGG" id="mro:MROS_0532"/>
<dbReference type="eggNOG" id="COG1690">
    <property type="taxonomic scope" value="Bacteria"/>
</dbReference>
<dbReference type="AlphaFoldDB" id="I6Z3Q2"/>
<proteinExistence type="inferred from homology"/>
<evidence type="ECO:0000256" key="8">
    <source>
        <dbReference type="ARBA" id="ARBA00047746"/>
    </source>
</evidence>
<dbReference type="PROSITE" id="PS01288">
    <property type="entry name" value="UPF0027"/>
    <property type="match status" value="1"/>
</dbReference>
<gene>
    <name evidence="13" type="primary">rtcB</name>
    <name evidence="14" type="ordered locus">MROS_0532</name>
</gene>
<evidence type="ECO:0000313" key="14">
    <source>
        <dbReference type="EMBL" id="AFN73775.1"/>
    </source>
</evidence>
<dbReference type="Gene3D" id="3.90.1860.10">
    <property type="entry name" value="tRNA-splicing ligase RtcB"/>
    <property type="match status" value="1"/>
</dbReference>
<dbReference type="GO" id="GO:0170057">
    <property type="term" value="F:RNA ligase (GTP) activity"/>
    <property type="evidence" value="ECO:0007669"/>
    <property type="project" value="UniProtKB-EC"/>
</dbReference>
<comment type="cofactor">
    <cofactor evidence="12 13">
        <name>Mn(2+)</name>
        <dbReference type="ChEBI" id="CHEBI:29035"/>
    </cofactor>
    <text evidence="12 13">Binds 2 manganese ions per subunit.</text>
</comment>
<keyword evidence="4 11" id="KW-0547">Nucleotide-binding</keyword>
<dbReference type="PATRIC" id="fig|1191523.3.peg.554"/>
<keyword evidence="5" id="KW-0692">RNA repair</keyword>
<feature type="binding site" evidence="11">
    <location>
        <begin position="452"/>
        <end position="455"/>
    </location>
    <ligand>
        <name>GMP</name>
        <dbReference type="ChEBI" id="CHEBI:58115"/>
    </ligand>
</feature>